<evidence type="ECO:0000256" key="4">
    <source>
        <dbReference type="ARBA" id="ARBA00005225"/>
    </source>
</evidence>
<evidence type="ECO:0000256" key="13">
    <source>
        <dbReference type="ARBA" id="ARBA00022993"/>
    </source>
</evidence>
<keyword evidence="10 16" id="KW-0418">Kinase</keyword>
<feature type="active site" description="Proton acceptor" evidence="16">
    <location>
        <position position="95"/>
    </location>
</feature>
<keyword evidence="12 16" id="KW-0630">Potassium</keyword>
<gene>
    <name evidence="16" type="primary">coaX</name>
    <name evidence="17" type="ORF">H8L67_09370</name>
</gene>
<evidence type="ECO:0000256" key="2">
    <source>
        <dbReference type="ARBA" id="ARBA00001958"/>
    </source>
</evidence>
<comment type="subunit">
    <text evidence="5 16">Homodimer.</text>
</comment>
<keyword evidence="18" id="KW-1185">Reference proteome</keyword>
<feature type="binding site" evidence="16">
    <location>
        <position position="86"/>
    </location>
    <ligand>
        <name>substrate</name>
    </ligand>
</feature>
<dbReference type="NCBIfam" id="TIGR00671">
    <property type="entry name" value="baf"/>
    <property type="match status" value="1"/>
</dbReference>
<evidence type="ECO:0000256" key="7">
    <source>
        <dbReference type="ARBA" id="ARBA00022490"/>
    </source>
</evidence>
<dbReference type="PANTHER" id="PTHR34265:SF1">
    <property type="entry name" value="TYPE III PANTOTHENATE KINASE"/>
    <property type="match status" value="1"/>
</dbReference>
<organism evidence="17 18">
    <name type="scientific">Lysobacter soyae</name>
    <dbReference type="NCBI Taxonomy" id="2764185"/>
    <lineage>
        <taxon>Bacteria</taxon>
        <taxon>Pseudomonadati</taxon>
        <taxon>Pseudomonadota</taxon>
        <taxon>Gammaproteobacteria</taxon>
        <taxon>Lysobacterales</taxon>
        <taxon>Lysobacteraceae</taxon>
        <taxon>Lysobacter</taxon>
    </lineage>
</organism>
<dbReference type="InterPro" id="IPR043129">
    <property type="entry name" value="ATPase_NBD"/>
</dbReference>
<keyword evidence="7 16" id="KW-0963">Cytoplasm</keyword>
<dbReference type="GO" id="GO:0004594">
    <property type="term" value="F:pantothenate kinase activity"/>
    <property type="evidence" value="ECO:0007669"/>
    <property type="project" value="UniProtKB-EC"/>
</dbReference>
<evidence type="ECO:0000256" key="16">
    <source>
        <dbReference type="HAMAP-Rule" id="MF_01274"/>
    </source>
</evidence>
<evidence type="ECO:0000256" key="12">
    <source>
        <dbReference type="ARBA" id="ARBA00022958"/>
    </source>
</evidence>
<evidence type="ECO:0000256" key="8">
    <source>
        <dbReference type="ARBA" id="ARBA00022679"/>
    </source>
</evidence>
<comment type="cofactor">
    <cofactor evidence="2">
        <name>K(+)</name>
        <dbReference type="ChEBI" id="CHEBI:29103"/>
    </cofactor>
</comment>
<comment type="cofactor">
    <cofactor evidence="16">
        <name>NH4(+)</name>
        <dbReference type="ChEBI" id="CHEBI:28938"/>
    </cofactor>
    <cofactor evidence="16">
        <name>K(+)</name>
        <dbReference type="ChEBI" id="CHEBI:29103"/>
    </cofactor>
    <text evidence="16">A monovalent cation. Ammonium or potassium.</text>
</comment>
<comment type="similarity">
    <text evidence="14 16">Belongs to the type III pantothenate kinase family.</text>
</comment>
<evidence type="ECO:0000256" key="9">
    <source>
        <dbReference type="ARBA" id="ARBA00022741"/>
    </source>
</evidence>
<dbReference type="Proteomes" id="UP000824755">
    <property type="component" value="Chromosome"/>
</dbReference>
<name>A0ABX8WNP3_9GAMM</name>
<dbReference type="RefSeq" id="WP_220379572.1">
    <property type="nucleotide sequence ID" value="NZ_CP080544.1"/>
</dbReference>
<dbReference type="SUPFAM" id="SSF53067">
    <property type="entry name" value="Actin-like ATPase domain"/>
    <property type="match status" value="2"/>
</dbReference>
<feature type="binding site" evidence="16">
    <location>
        <position position="117"/>
    </location>
    <ligand>
        <name>ATP</name>
        <dbReference type="ChEBI" id="CHEBI:30616"/>
    </ligand>
</feature>
<dbReference type="InterPro" id="IPR004619">
    <property type="entry name" value="Type_III_PanK"/>
</dbReference>
<feature type="binding site" evidence="16">
    <location>
        <begin position="7"/>
        <end position="14"/>
    </location>
    <ligand>
        <name>ATP</name>
        <dbReference type="ChEBI" id="CHEBI:30616"/>
    </ligand>
</feature>
<dbReference type="EC" id="2.7.1.33" evidence="6 16"/>
<dbReference type="EMBL" id="CP080544">
    <property type="protein sequence ID" value="QYR52775.1"/>
    <property type="molecule type" value="Genomic_DNA"/>
</dbReference>
<dbReference type="PANTHER" id="PTHR34265">
    <property type="entry name" value="TYPE III PANTOTHENATE KINASE"/>
    <property type="match status" value="1"/>
</dbReference>
<sequence>MTDFLFDLGNTRLKWATADAPGDARAVAHSGEEISLPPEVSGDAAWVACVAPESLKVTLLDQLSRRFSRVHCAQVRRQQACLAIAYPDPRQMGVDRFLSLLACVPVSEPSLVVSVGTALTIDGLMPDGQHVGGLIAPSPDLMRSALRGVSSRLPSDGGAVFDFADNTLDALASGCAHAATSLIESRWRALEAQSDTKAQCILHGGGASALHGFLPRAILQTNLVLRGLGVWRKSASTPRMSA</sequence>
<dbReference type="Pfam" id="PF03309">
    <property type="entry name" value="Pan_kinase"/>
    <property type="match status" value="1"/>
</dbReference>
<evidence type="ECO:0000256" key="11">
    <source>
        <dbReference type="ARBA" id="ARBA00022840"/>
    </source>
</evidence>
<reference evidence="17 18" key="1">
    <citation type="submission" date="2021-08" db="EMBL/GenBank/DDBJ databases">
        <title>Lysobacter sp. strain CJ11 Genome sequencing and assembly.</title>
        <authorList>
            <person name="Kim I."/>
        </authorList>
    </citation>
    <scope>NUCLEOTIDE SEQUENCE [LARGE SCALE GENOMIC DNA]</scope>
    <source>
        <strain evidence="17 18">CJ11</strain>
    </source>
</reference>
<evidence type="ECO:0000256" key="6">
    <source>
        <dbReference type="ARBA" id="ARBA00012102"/>
    </source>
</evidence>
<accession>A0ABX8WNP3</accession>
<comment type="function">
    <text evidence="16">Catalyzes the phosphorylation of pantothenate (Pan), the first step in CoA biosynthesis.</text>
</comment>
<comment type="subcellular location">
    <subcellularLocation>
        <location evidence="3 16">Cytoplasm</location>
    </subcellularLocation>
</comment>
<comment type="pathway">
    <text evidence="4 16">Cofactor biosynthesis; coenzyme A biosynthesis; CoA from (R)-pantothenate: step 1/5.</text>
</comment>
<dbReference type="CDD" id="cd24015">
    <property type="entry name" value="ASKHA_NBD_PanK-III"/>
    <property type="match status" value="1"/>
</dbReference>
<dbReference type="HAMAP" id="MF_01274">
    <property type="entry name" value="Pantothen_kinase_3"/>
    <property type="match status" value="1"/>
</dbReference>
<comment type="caution">
    <text evidence="16">Lacks conserved residue(s) required for the propagation of feature annotation.</text>
</comment>
<protein>
    <recommendedName>
        <fullName evidence="15 16">Type III pantothenate kinase</fullName>
        <ecNumber evidence="6 16">2.7.1.33</ecNumber>
    </recommendedName>
    <alternativeName>
        <fullName evidence="16">PanK-III</fullName>
    </alternativeName>
    <alternativeName>
        <fullName evidence="16">Pantothenic acid kinase</fullName>
    </alternativeName>
</protein>
<proteinExistence type="inferred from homology"/>
<evidence type="ECO:0000256" key="3">
    <source>
        <dbReference type="ARBA" id="ARBA00004496"/>
    </source>
</evidence>
<evidence type="ECO:0000313" key="18">
    <source>
        <dbReference type="Proteomes" id="UP000824755"/>
    </source>
</evidence>
<keyword evidence="11 16" id="KW-0067">ATP-binding</keyword>
<feature type="binding site" evidence="16">
    <location>
        <position position="167"/>
    </location>
    <ligand>
        <name>substrate</name>
    </ligand>
</feature>
<keyword evidence="13 16" id="KW-0173">Coenzyme A biosynthesis</keyword>
<evidence type="ECO:0000256" key="5">
    <source>
        <dbReference type="ARBA" id="ARBA00011738"/>
    </source>
</evidence>
<dbReference type="Gene3D" id="3.30.420.40">
    <property type="match status" value="2"/>
</dbReference>
<keyword evidence="9 16" id="KW-0547">Nucleotide-binding</keyword>
<comment type="catalytic activity">
    <reaction evidence="1 16">
        <text>(R)-pantothenate + ATP = (R)-4'-phosphopantothenate + ADP + H(+)</text>
        <dbReference type="Rhea" id="RHEA:16373"/>
        <dbReference type="ChEBI" id="CHEBI:10986"/>
        <dbReference type="ChEBI" id="CHEBI:15378"/>
        <dbReference type="ChEBI" id="CHEBI:29032"/>
        <dbReference type="ChEBI" id="CHEBI:30616"/>
        <dbReference type="ChEBI" id="CHEBI:456216"/>
        <dbReference type="EC" id="2.7.1.33"/>
    </reaction>
</comment>
<evidence type="ECO:0000256" key="15">
    <source>
        <dbReference type="ARBA" id="ARBA00040883"/>
    </source>
</evidence>
<evidence type="ECO:0000256" key="14">
    <source>
        <dbReference type="ARBA" id="ARBA00038036"/>
    </source>
</evidence>
<evidence type="ECO:0000256" key="1">
    <source>
        <dbReference type="ARBA" id="ARBA00001206"/>
    </source>
</evidence>
<feature type="binding site" evidence="16">
    <location>
        <begin position="93"/>
        <end position="96"/>
    </location>
    <ligand>
        <name>substrate</name>
    </ligand>
</feature>
<keyword evidence="8 16" id="KW-0808">Transferase</keyword>
<evidence type="ECO:0000313" key="17">
    <source>
        <dbReference type="EMBL" id="QYR52775.1"/>
    </source>
</evidence>
<evidence type="ECO:0000256" key="10">
    <source>
        <dbReference type="ARBA" id="ARBA00022777"/>
    </source>
</evidence>